<dbReference type="InterPro" id="IPR003594">
    <property type="entry name" value="HATPase_dom"/>
</dbReference>
<name>A0A6G4U2C1_9ACTN</name>
<dbReference type="CDD" id="cd16936">
    <property type="entry name" value="HATPase_RsbW-like"/>
    <property type="match status" value="1"/>
</dbReference>
<evidence type="ECO:0000313" key="4">
    <source>
        <dbReference type="EMBL" id="NGN65900.1"/>
    </source>
</evidence>
<evidence type="ECO:0000313" key="5">
    <source>
        <dbReference type="Proteomes" id="UP000481583"/>
    </source>
</evidence>
<keyword evidence="1" id="KW-0418">Kinase</keyword>
<dbReference type="GO" id="GO:0004674">
    <property type="term" value="F:protein serine/threonine kinase activity"/>
    <property type="evidence" value="ECO:0007669"/>
    <property type="project" value="UniProtKB-KW"/>
</dbReference>
<gene>
    <name evidence="4" type="ORF">G5C51_18615</name>
</gene>
<dbReference type="InterPro" id="IPR050267">
    <property type="entry name" value="Anti-sigma-factor_SerPK"/>
</dbReference>
<protein>
    <submittedName>
        <fullName evidence="4">ATP-binding protein</fullName>
    </submittedName>
</protein>
<dbReference type="AlphaFoldDB" id="A0A6G4U2C1"/>
<accession>A0A6G4U2C1</accession>
<sequence>MELEAAPARIGQARRIVSAQLRYWHLDPLVETAALALTELLTNVHRHAEPDKHCTVELELRPGELLVSVRDADPRLPELRPPEPLSGCGRGLPLVAAVSEHWGCRRQEGGEGKWVWFSLAAPPAPPAPPPARPPLRAYGNGGGERGDARPPRLWGQTGAAGA</sequence>
<dbReference type="Pfam" id="PF13581">
    <property type="entry name" value="HATPase_c_2"/>
    <property type="match status" value="1"/>
</dbReference>
<comment type="caution">
    <text evidence="4">The sequence shown here is derived from an EMBL/GenBank/DDBJ whole genome shotgun (WGS) entry which is preliminary data.</text>
</comment>
<evidence type="ECO:0000256" key="1">
    <source>
        <dbReference type="ARBA" id="ARBA00022527"/>
    </source>
</evidence>
<keyword evidence="5" id="KW-1185">Reference proteome</keyword>
<dbReference type="PANTHER" id="PTHR35526:SF3">
    <property type="entry name" value="ANTI-SIGMA-F FACTOR RSBW"/>
    <property type="match status" value="1"/>
</dbReference>
<reference evidence="4 5" key="1">
    <citation type="submission" date="2020-02" db="EMBL/GenBank/DDBJ databases">
        <title>Whole-genome analyses of novel actinobacteria.</title>
        <authorList>
            <person name="Sahin N."/>
        </authorList>
    </citation>
    <scope>NUCLEOTIDE SEQUENCE [LARGE SCALE GENOMIC DNA]</scope>
    <source>
        <strain evidence="4 5">A7024</strain>
    </source>
</reference>
<evidence type="ECO:0000259" key="3">
    <source>
        <dbReference type="Pfam" id="PF13581"/>
    </source>
</evidence>
<dbReference type="GO" id="GO:0005524">
    <property type="term" value="F:ATP binding"/>
    <property type="evidence" value="ECO:0007669"/>
    <property type="project" value="UniProtKB-KW"/>
</dbReference>
<dbReference type="EMBL" id="JAAKZV010000076">
    <property type="protein sequence ID" value="NGN65900.1"/>
    <property type="molecule type" value="Genomic_DNA"/>
</dbReference>
<feature type="compositionally biased region" description="Pro residues" evidence="2">
    <location>
        <begin position="124"/>
        <end position="133"/>
    </location>
</feature>
<dbReference type="PANTHER" id="PTHR35526">
    <property type="entry name" value="ANTI-SIGMA-F FACTOR RSBW-RELATED"/>
    <property type="match status" value="1"/>
</dbReference>
<dbReference type="Gene3D" id="3.30.565.10">
    <property type="entry name" value="Histidine kinase-like ATPase, C-terminal domain"/>
    <property type="match status" value="1"/>
</dbReference>
<feature type="domain" description="Histidine kinase/HSP90-like ATPase" evidence="3">
    <location>
        <begin position="4"/>
        <end position="118"/>
    </location>
</feature>
<proteinExistence type="predicted"/>
<keyword evidence="1" id="KW-0723">Serine/threonine-protein kinase</keyword>
<evidence type="ECO:0000256" key="2">
    <source>
        <dbReference type="SAM" id="MobiDB-lite"/>
    </source>
</evidence>
<feature type="region of interest" description="Disordered" evidence="2">
    <location>
        <begin position="124"/>
        <end position="162"/>
    </location>
</feature>
<keyword evidence="1" id="KW-0808">Transferase</keyword>
<dbReference type="Proteomes" id="UP000481583">
    <property type="component" value="Unassembled WGS sequence"/>
</dbReference>
<dbReference type="InterPro" id="IPR036890">
    <property type="entry name" value="HATPase_C_sf"/>
</dbReference>
<organism evidence="4 5">
    <name type="scientific">Streptomyces coryli</name>
    <dbReference type="NCBI Taxonomy" id="1128680"/>
    <lineage>
        <taxon>Bacteria</taxon>
        <taxon>Bacillati</taxon>
        <taxon>Actinomycetota</taxon>
        <taxon>Actinomycetes</taxon>
        <taxon>Kitasatosporales</taxon>
        <taxon>Streptomycetaceae</taxon>
        <taxon>Streptomyces</taxon>
    </lineage>
</organism>
<keyword evidence="4" id="KW-0547">Nucleotide-binding</keyword>
<dbReference type="SUPFAM" id="SSF55874">
    <property type="entry name" value="ATPase domain of HSP90 chaperone/DNA topoisomerase II/histidine kinase"/>
    <property type="match status" value="1"/>
</dbReference>
<keyword evidence="4" id="KW-0067">ATP-binding</keyword>